<dbReference type="AlphaFoldDB" id="A0A4Z2F091"/>
<evidence type="ECO:0000313" key="1">
    <source>
        <dbReference type="EMBL" id="TNN34617.1"/>
    </source>
</evidence>
<reference evidence="1 2" key="1">
    <citation type="submission" date="2019-03" db="EMBL/GenBank/DDBJ databases">
        <title>First draft genome of Liparis tanakae, snailfish: a comprehensive survey of snailfish specific genes.</title>
        <authorList>
            <person name="Kim W."/>
            <person name="Song I."/>
            <person name="Jeong J.-H."/>
            <person name="Kim D."/>
            <person name="Kim S."/>
            <person name="Ryu S."/>
            <person name="Song J.Y."/>
            <person name="Lee S.K."/>
        </authorList>
    </citation>
    <scope>NUCLEOTIDE SEQUENCE [LARGE SCALE GENOMIC DNA]</scope>
    <source>
        <tissue evidence="1">Muscle</tissue>
    </source>
</reference>
<sequence>MEETELTSWPPVSRLGVGCGVWGVWGLGKGQPVCGSIFTSQPSGSGSLSAWPGVRVGDCVFMSLRRL</sequence>
<name>A0A4Z2F091_9TELE</name>
<protein>
    <submittedName>
        <fullName evidence="1">Uncharacterized protein</fullName>
    </submittedName>
</protein>
<gene>
    <name evidence="1" type="ORF">EYF80_055223</name>
</gene>
<accession>A0A4Z2F091</accession>
<proteinExistence type="predicted"/>
<organism evidence="1 2">
    <name type="scientific">Liparis tanakae</name>
    <name type="common">Tanaka's snailfish</name>
    <dbReference type="NCBI Taxonomy" id="230148"/>
    <lineage>
        <taxon>Eukaryota</taxon>
        <taxon>Metazoa</taxon>
        <taxon>Chordata</taxon>
        <taxon>Craniata</taxon>
        <taxon>Vertebrata</taxon>
        <taxon>Euteleostomi</taxon>
        <taxon>Actinopterygii</taxon>
        <taxon>Neopterygii</taxon>
        <taxon>Teleostei</taxon>
        <taxon>Neoteleostei</taxon>
        <taxon>Acanthomorphata</taxon>
        <taxon>Eupercaria</taxon>
        <taxon>Perciformes</taxon>
        <taxon>Cottioidei</taxon>
        <taxon>Cottales</taxon>
        <taxon>Liparidae</taxon>
        <taxon>Liparis</taxon>
    </lineage>
</organism>
<evidence type="ECO:0000313" key="2">
    <source>
        <dbReference type="Proteomes" id="UP000314294"/>
    </source>
</evidence>
<dbReference type="EMBL" id="SRLO01001924">
    <property type="protein sequence ID" value="TNN34617.1"/>
    <property type="molecule type" value="Genomic_DNA"/>
</dbReference>
<dbReference type="Proteomes" id="UP000314294">
    <property type="component" value="Unassembled WGS sequence"/>
</dbReference>
<keyword evidence="2" id="KW-1185">Reference proteome</keyword>
<comment type="caution">
    <text evidence="1">The sequence shown here is derived from an EMBL/GenBank/DDBJ whole genome shotgun (WGS) entry which is preliminary data.</text>
</comment>